<gene>
    <name evidence="3" type="ORF">SAMN02745725_00591</name>
</gene>
<evidence type="ECO:0000313" key="3">
    <source>
        <dbReference type="EMBL" id="SHI52367.1"/>
    </source>
</evidence>
<dbReference type="SUPFAM" id="SSF53474">
    <property type="entry name" value="alpha/beta-Hydrolases"/>
    <property type="match status" value="1"/>
</dbReference>
<dbReference type="OrthoDB" id="2751280at2"/>
<dbReference type="InterPro" id="IPR050955">
    <property type="entry name" value="Plant_Biomass_Hydrol_Est"/>
</dbReference>
<keyword evidence="2" id="KW-0378">Hydrolase</keyword>
<evidence type="ECO:0000256" key="2">
    <source>
        <dbReference type="ARBA" id="ARBA00022801"/>
    </source>
</evidence>
<keyword evidence="4" id="KW-1185">Reference proteome</keyword>
<organism evidence="3 4">
    <name type="scientific">Pseudobutyrivibrio xylanivorans DSM 14809</name>
    <dbReference type="NCBI Taxonomy" id="1123012"/>
    <lineage>
        <taxon>Bacteria</taxon>
        <taxon>Bacillati</taxon>
        <taxon>Bacillota</taxon>
        <taxon>Clostridia</taxon>
        <taxon>Lachnospirales</taxon>
        <taxon>Lachnospiraceae</taxon>
        <taxon>Pseudobutyrivibrio</taxon>
    </lineage>
</organism>
<evidence type="ECO:0000313" key="4">
    <source>
        <dbReference type="Proteomes" id="UP000184185"/>
    </source>
</evidence>
<dbReference type="STRING" id="185007.SAMN02910350_00664"/>
<proteinExistence type="predicted"/>
<accession>A0A1M6BUN8</accession>
<dbReference type="AlphaFoldDB" id="A0A1M6BUN8"/>
<protein>
    <recommendedName>
        <fullName evidence="5">Poly(3-hydroxybutyrate) depolymerase</fullName>
    </recommendedName>
</protein>
<dbReference type="RefSeq" id="WP_072912502.1">
    <property type="nucleotide sequence ID" value="NZ_FQYQ01000002.1"/>
</dbReference>
<evidence type="ECO:0008006" key="5">
    <source>
        <dbReference type="Google" id="ProtNLM"/>
    </source>
</evidence>
<dbReference type="Proteomes" id="UP000184185">
    <property type="component" value="Unassembled WGS sequence"/>
</dbReference>
<dbReference type="Gene3D" id="3.40.50.1820">
    <property type="entry name" value="alpha/beta hydrolase"/>
    <property type="match status" value="1"/>
</dbReference>
<dbReference type="InterPro" id="IPR029058">
    <property type="entry name" value="AB_hydrolase_fold"/>
</dbReference>
<reference evidence="3 4" key="1">
    <citation type="submission" date="2016-11" db="EMBL/GenBank/DDBJ databases">
        <authorList>
            <person name="Jaros S."/>
            <person name="Januszkiewicz K."/>
            <person name="Wedrychowicz H."/>
        </authorList>
    </citation>
    <scope>NUCLEOTIDE SEQUENCE [LARGE SCALE GENOMIC DNA]</scope>
    <source>
        <strain evidence="3 4">DSM 14809</strain>
    </source>
</reference>
<sequence length="532" mass="60448">MGIFTRPVVKTLDNGGKFWEHTYNNFHLKAYVPTTDIDGEVHNYGFRAPLLLVFEEERLTEEKAIEFAETSGLASIASANDSTVLFVYPTCEGGWDRADVSLYQELIAETKIDPIYSDGIVEYTNFFDKEFKGYFIRGAIFRADIYSFGQSADYCAKHLLKTINGEYLWGPGEITPAMISMEGLSVVPDVKRTDIAVLSVDNPDEINKFFDGCENLLIKEKADYKADFYSFVRKFKMWCGQIEFEPDFDALNMVEKRDYTEVKTSPDHKAKYKDVPTHKVGYFVYYNKGLFDNGPVPLVVGFHGGGDSSMYLTFVSGWWEVCHKFNFLYVGIENHQNVTPTEAIEVIEDLKRKYDIDEHRIYATGFSMGSAKTWDMFQEYPEVFAGLAPTSALFPIKDNPFGLSLGDPRMNMTISVPVFYSGGEESVLPELPFQDETSLDRIKYAAKVNKLTVNFDVDYANKGNWKDSIYGVPGDRVEKILDPSRGSVLTVNYYNSEDGVCRTAFGSVSGQIHECREHSIEEAWKFISKFTR</sequence>
<keyword evidence="1" id="KW-0732">Signal</keyword>
<name>A0A1M6BUN8_PSEXY</name>
<dbReference type="PANTHER" id="PTHR43037">
    <property type="entry name" value="UNNAMED PRODUCT-RELATED"/>
    <property type="match status" value="1"/>
</dbReference>
<dbReference type="EMBL" id="FQYQ01000002">
    <property type="protein sequence ID" value="SHI52367.1"/>
    <property type="molecule type" value="Genomic_DNA"/>
</dbReference>
<dbReference type="PANTHER" id="PTHR43037:SF5">
    <property type="entry name" value="FERULOYL ESTERASE"/>
    <property type="match status" value="1"/>
</dbReference>
<dbReference type="GO" id="GO:0016787">
    <property type="term" value="F:hydrolase activity"/>
    <property type="evidence" value="ECO:0007669"/>
    <property type="project" value="UniProtKB-KW"/>
</dbReference>
<evidence type="ECO:0000256" key="1">
    <source>
        <dbReference type="ARBA" id="ARBA00022729"/>
    </source>
</evidence>